<dbReference type="InterPro" id="IPR005000">
    <property type="entry name" value="Aldolase/citrate-lyase_domain"/>
</dbReference>
<comment type="similarity">
    <text evidence="1">Belongs to the HpcH/HpaI aldolase family.</text>
</comment>
<dbReference type="EMBL" id="CP139781">
    <property type="protein sequence ID" value="WRQ85520.1"/>
    <property type="molecule type" value="Genomic_DNA"/>
</dbReference>
<evidence type="ECO:0000256" key="1">
    <source>
        <dbReference type="ARBA" id="ARBA00005568"/>
    </source>
</evidence>
<dbReference type="GO" id="GO:0016829">
    <property type="term" value="F:lyase activity"/>
    <property type="evidence" value="ECO:0007669"/>
    <property type="project" value="UniProtKB-KW"/>
</dbReference>
<protein>
    <submittedName>
        <fullName evidence="5">Aldolase/citrate lyase family protein</fullName>
    </submittedName>
</protein>
<accession>A0ABZ1C2E7</accession>
<organism evidence="5 6">
    <name type="scientific">Actomonas aquatica</name>
    <dbReference type="NCBI Taxonomy" id="2866162"/>
    <lineage>
        <taxon>Bacteria</taxon>
        <taxon>Pseudomonadati</taxon>
        <taxon>Verrucomicrobiota</taxon>
        <taxon>Opitutia</taxon>
        <taxon>Opitutales</taxon>
        <taxon>Opitutaceae</taxon>
        <taxon>Actomonas</taxon>
    </lineage>
</organism>
<gene>
    <name evidence="5" type="ORF">K1X11_011975</name>
</gene>
<keyword evidence="6" id="KW-1185">Reference proteome</keyword>
<evidence type="ECO:0000256" key="2">
    <source>
        <dbReference type="ARBA" id="ARBA00022723"/>
    </source>
</evidence>
<dbReference type="Pfam" id="PF03328">
    <property type="entry name" value="HpcH_HpaI"/>
    <property type="match status" value="1"/>
</dbReference>
<evidence type="ECO:0000313" key="5">
    <source>
        <dbReference type="EMBL" id="WRQ85520.1"/>
    </source>
</evidence>
<dbReference type="InterPro" id="IPR050251">
    <property type="entry name" value="HpcH-HpaI_aldolase"/>
</dbReference>
<name>A0ABZ1C2E7_9BACT</name>
<dbReference type="PANTHER" id="PTHR30502">
    <property type="entry name" value="2-KETO-3-DEOXY-L-RHAMNONATE ALDOLASE"/>
    <property type="match status" value="1"/>
</dbReference>
<reference evidence="5 6" key="1">
    <citation type="submission" date="2023-12" db="EMBL/GenBank/DDBJ databases">
        <title>Description of an unclassified Opitutus bacterium of Verrucomicrobiota.</title>
        <authorList>
            <person name="Zhang D.-F."/>
        </authorList>
    </citation>
    <scope>NUCLEOTIDE SEQUENCE [LARGE SCALE GENOMIC DNA]</scope>
    <source>
        <strain evidence="5 6">WL0086</strain>
    </source>
</reference>
<evidence type="ECO:0000313" key="6">
    <source>
        <dbReference type="Proteomes" id="UP000738431"/>
    </source>
</evidence>
<keyword evidence="2" id="KW-0479">Metal-binding</keyword>
<dbReference type="PANTHER" id="PTHR30502:SF0">
    <property type="entry name" value="PHOSPHOENOLPYRUVATE CARBOXYLASE FAMILY PROTEIN"/>
    <property type="match status" value="1"/>
</dbReference>
<dbReference type="SUPFAM" id="SSF51621">
    <property type="entry name" value="Phosphoenolpyruvate/pyruvate domain"/>
    <property type="match status" value="1"/>
</dbReference>
<evidence type="ECO:0000259" key="4">
    <source>
        <dbReference type="Pfam" id="PF03328"/>
    </source>
</evidence>
<dbReference type="InterPro" id="IPR040442">
    <property type="entry name" value="Pyrv_kinase-like_dom_sf"/>
</dbReference>
<dbReference type="InterPro" id="IPR015813">
    <property type="entry name" value="Pyrv/PenolPyrv_kinase-like_dom"/>
</dbReference>
<keyword evidence="3 5" id="KW-0456">Lyase</keyword>
<sequence length="268" mass="28958">MNLRPSRVLGQLNAGNYPSILKINLSDPRVIEIAGLSGVDAVWLCTEHVPNDWIGLENQIRAARLHNIDSLVRVGRGSYSDYIRPLEADATGIIVPHVTTADEARQIVNWVRFHPMGRRALDGGNIDGRFCHVPMAEYLEHSNQERIIILQIESPEALANVEEIAAVPGFNGLLFGPGDFSHLIGKAGQLDAPEVVAARQRVAAAATAHGKFTMTAGLIAPFDTLVKEGYRLFGVGADVVGIGSYIEERLKLIKNPPAAPASSSSPYV</sequence>
<feature type="domain" description="HpcH/HpaI aldolase/citrate lyase" evidence="4">
    <location>
        <begin position="23"/>
        <end position="239"/>
    </location>
</feature>
<dbReference type="Proteomes" id="UP000738431">
    <property type="component" value="Chromosome"/>
</dbReference>
<dbReference type="Gene3D" id="3.20.20.60">
    <property type="entry name" value="Phosphoenolpyruvate-binding domains"/>
    <property type="match status" value="1"/>
</dbReference>
<proteinExistence type="inferred from homology"/>
<evidence type="ECO:0000256" key="3">
    <source>
        <dbReference type="ARBA" id="ARBA00023239"/>
    </source>
</evidence>
<dbReference type="RefSeq" id="WP_221031948.1">
    <property type="nucleotide sequence ID" value="NZ_CP139781.1"/>
</dbReference>